<reference evidence="3" key="2">
    <citation type="submission" date="2025-08" db="UniProtKB">
        <authorList>
            <consortium name="Ensembl"/>
        </authorList>
    </citation>
    <scope>IDENTIFICATION</scope>
</reference>
<dbReference type="HOGENOM" id="CLU_030029_5_0_1"/>
<protein>
    <submittedName>
        <fullName evidence="3">Serine and arginine rich splicing factor 11</fullName>
    </submittedName>
</protein>
<evidence type="ECO:0000256" key="1">
    <source>
        <dbReference type="SAM" id="MobiDB-lite"/>
    </source>
</evidence>
<dbReference type="OMA" id="SINRRHR"/>
<dbReference type="AlphaFoldDB" id="H3CYR8"/>
<dbReference type="PANTHER" id="PTHR32343">
    <property type="entry name" value="SERINE/ARGININE-RICH SPLICING FACTOR"/>
    <property type="match status" value="1"/>
</dbReference>
<dbReference type="PANTHER" id="PTHR32343:SF6">
    <property type="entry name" value="SERINE_ARGININE-RICH SPLICING FACTOR 11"/>
    <property type="match status" value="1"/>
</dbReference>
<dbReference type="InterPro" id="IPR012677">
    <property type="entry name" value="Nucleotide-bd_a/b_plait_sf"/>
</dbReference>
<feature type="region of interest" description="Disordered" evidence="1">
    <location>
        <begin position="202"/>
        <end position="440"/>
    </location>
</feature>
<feature type="domain" description="RRM" evidence="2">
    <location>
        <begin position="3"/>
        <end position="77"/>
    </location>
</feature>
<reference evidence="3" key="3">
    <citation type="submission" date="2025-09" db="UniProtKB">
        <authorList>
            <consortium name="Ensembl"/>
        </authorList>
    </citation>
    <scope>IDENTIFICATION</scope>
</reference>
<dbReference type="FunFam" id="3.30.70.330:FF:000084">
    <property type="entry name" value="Serine/arginine-rich splicing factor 11 isoform 1"/>
    <property type="match status" value="1"/>
</dbReference>
<feature type="compositionally biased region" description="Basic residues" evidence="1">
    <location>
        <begin position="213"/>
        <end position="275"/>
    </location>
</feature>
<dbReference type="SUPFAM" id="SSF54928">
    <property type="entry name" value="RNA-binding domain, RBD"/>
    <property type="match status" value="1"/>
</dbReference>
<feature type="compositionally biased region" description="Basic and acidic residues" evidence="1">
    <location>
        <begin position="426"/>
        <end position="440"/>
    </location>
</feature>
<reference evidence="4" key="1">
    <citation type="journal article" date="2004" name="Nature">
        <title>Genome duplication in the teleost fish Tetraodon nigroviridis reveals the early vertebrate proto-karyotype.</title>
        <authorList>
            <person name="Jaillon O."/>
            <person name="Aury J.-M."/>
            <person name="Brunet F."/>
            <person name="Petit J.-L."/>
            <person name="Stange-Thomann N."/>
            <person name="Mauceli E."/>
            <person name="Bouneau L."/>
            <person name="Fischer C."/>
            <person name="Ozouf-Costaz C."/>
            <person name="Bernot A."/>
            <person name="Nicaud S."/>
            <person name="Jaffe D."/>
            <person name="Fisher S."/>
            <person name="Lutfalla G."/>
            <person name="Dossat C."/>
            <person name="Segurens B."/>
            <person name="Dasilva C."/>
            <person name="Salanoubat M."/>
            <person name="Levy M."/>
            <person name="Boudet N."/>
            <person name="Castellano S."/>
            <person name="Anthouard V."/>
            <person name="Jubin C."/>
            <person name="Castelli V."/>
            <person name="Katinka M."/>
            <person name="Vacherie B."/>
            <person name="Biemont C."/>
            <person name="Skalli Z."/>
            <person name="Cattolico L."/>
            <person name="Poulain J."/>
            <person name="De Berardinis V."/>
            <person name="Cruaud C."/>
            <person name="Duprat S."/>
            <person name="Brottier P."/>
            <person name="Coutanceau J.-P."/>
            <person name="Gouzy J."/>
            <person name="Parra G."/>
            <person name="Lardier G."/>
            <person name="Chapple C."/>
            <person name="McKernan K.J."/>
            <person name="McEwan P."/>
            <person name="Bosak S."/>
            <person name="Kellis M."/>
            <person name="Volff J.-N."/>
            <person name="Guigo R."/>
            <person name="Zody M.C."/>
            <person name="Mesirov J."/>
            <person name="Lindblad-Toh K."/>
            <person name="Birren B."/>
            <person name="Nusbaum C."/>
            <person name="Kahn D."/>
            <person name="Robinson-Rechavi M."/>
            <person name="Laudet V."/>
            <person name="Schachter V."/>
            <person name="Quetier F."/>
            <person name="Saurin W."/>
            <person name="Scarpelli C."/>
            <person name="Wincker P."/>
            <person name="Lander E.S."/>
            <person name="Weissenbach J."/>
            <person name="Roest Crollius H."/>
        </authorList>
    </citation>
    <scope>NUCLEOTIDE SEQUENCE [LARGE SCALE GENOMIC DNA]</scope>
</reference>
<dbReference type="InParanoid" id="H3CYR8"/>
<sequence length="440" mass="49649">THVIQVTNVSPSTTSEQMRTLFGFLGNIEELKLFPPDDSPLPVTSRVCFVKFHESESVGVSQHLTNTVFVDRALIVVPFAEGVIPDESKAMSLLAPANAVAGMMPGGGLLPTPNPLATIAGTPFGGLGAPNMEQIAAMGIQGPNMNPQALSADFLKLMQSMDPKLNPLAAGLNLSPGLKTDASSKEIEEAMKRVREAQSLISAAIEPGNKKDDKRKHSRSRSRSRRRRSRSRSRHRRSRSRSHRRSYSKSRRRSKSPRRRRSHSRDRSRRSRSRDRRKEEKSKKRSKTPPKSYSSTRRSRSASRAKQETPAKRGRRSRSPRKKASRSPSPRRHKRERRDGDRERERDRDRKSDSDKGDAKVSQKRASKPARQVTRDYDEEEQGYDSEKEGGEEEDERKSNSDSASSPKGQEQEERPESQVPKKSKLNGDDHHQEDMEMSD</sequence>
<dbReference type="Proteomes" id="UP000007303">
    <property type="component" value="Unassembled WGS sequence"/>
</dbReference>
<feature type="compositionally biased region" description="Basic residues" evidence="1">
    <location>
        <begin position="312"/>
        <end position="336"/>
    </location>
</feature>
<name>H3CYR8_TETNG</name>
<organism evidence="3 4">
    <name type="scientific">Tetraodon nigroviridis</name>
    <name type="common">Spotted green pufferfish</name>
    <name type="synonym">Chelonodon nigroviridis</name>
    <dbReference type="NCBI Taxonomy" id="99883"/>
    <lineage>
        <taxon>Eukaryota</taxon>
        <taxon>Metazoa</taxon>
        <taxon>Chordata</taxon>
        <taxon>Craniata</taxon>
        <taxon>Vertebrata</taxon>
        <taxon>Euteleostomi</taxon>
        <taxon>Actinopterygii</taxon>
        <taxon>Neopterygii</taxon>
        <taxon>Teleostei</taxon>
        <taxon>Neoteleostei</taxon>
        <taxon>Acanthomorphata</taxon>
        <taxon>Eupercaria</taxon>
        <taxon>Tetraodontiformes</taxon>
        <taxon>Tetradontoidea</taxon>
        <taxon>Tetraodontidae</taxon>
        <taxon>Tetraodon</taxon>
    </lineage>
</organism>
<dbReference type="InterPro" id="IPR035979">
    <property type="entry name" value="RBD_domain_sf"/>
</dbReference>
<accession>H3CYR8</accession>
<dbReference type="SMART" id="SM00360">
    <property type="entry name" value="RRM"/>
    <property type="match status" value="1"/>
</dbReference>
<dbReference type="STRING" id="99883.ENSTNIP00000013403"/>
<feature type="compositionally biased region" description="Acidic residues" evidence="1">
    <location>
        <begin position="377"/>
        <end position="395"/>
    </location>
</feature>
<evidence type="ECO:0000313" key="4">
    <source>
        <dbReference type="Proteomes" id="UP000007303"/>
    </source>
</evidence>
<dbReference type="GO" id="GO:0005654">
    <property type="term" value="C:nucleoplasm"/>
    <property type="evidence" value="ECO:0007669"/>
    <property type="project" value="TreeGrafter"/>
</dbReference>
<dbReference type="GeneTree" id="ENSGT00730000110872"/>
<evidence type="ECO:0000313" key="3">
    <source>
        <dbReference type="Ensembl" id="ENSTNIP00000013403.1"/>
    </source>
</evidence>
<dbReference type="Pfam" id="PF00076">
    <property type="entry name" value="RRM_1"/>
    <property type="match status" value="1"/>
</dbReference>
<keyword evidence="4" id="KW-1185">Reference proteome</keyword>
<dbReference type="Ensembl" id="ENSTNIT00000013597.1">
    <property type="protein sequence ID" value="ENSTNIP00000013403.1"/>
    <property type="gene ID" value="ENSTNIG00000010494.1"/>
</dbReference>
<dbReference type="InterPro" id="IPR000504">
    <property type="entry name" value="RRM_dom"/>
</dbReference>
<proteinExistence type="predicted"/>
<evidence type="ECO:0000259" key="2">
    <source>
        <dbReference type="SMART" id="SM00360"/>
    </source>
</evidence>
<dbReference type="Gene3D" id="3.30.70.330">
    <property type="match status" value="1"/>
</dbReference>
<dbReference type="GO" id="GO:0003723">
    <property type="term" value="F:RNA binding"/>
    <property type="evidence" value="ECO:0007669"/>
    <property type="project" value="InterPro"/>
</dbReference>
<feature type="compositionally biased region" description="Basic and acidic residues" evidence="1">
    <location>
        <begin position="337"/>
        <end position="361"/>
    </location>
</feature>